<feature type="domain" description="CdaR GGDEF-like" evidence="4">
    <location>
        <begin position="303"/>
        <end position="415"/>
    </location>
</feature>
<comment type="caution">
    <text evidence="5">The sequence shown here is derived from an EMBL/GenBank/DDBJ whole genome shotgun (WGS) entry which is preliminary data.</text>
</comment>
<dbReference type="InterPro" id="IPR025736">
    <property type="entry name" value="PucR_C-HTH_dom"/>
</dbReference>
<evidence type="ECO:0000259" key="2">
    <source>
        <dbReference type="Pfam" id="PF07905"/>
    </source>
</evidence>
<protein>
    <submittedName>
        <fullName evidence="5">PucR family transcriptional regulator</fullName>
    </submittedName>
</protein>
<evidence type="ECO:0000313" key="6">
    <source>
        <dbReference type="Proteomes" id="UP000472335"/>
    </source>
</evidence>
<dbReference type="Gene3D" id="1.10.10.2840">
    <property type="entry name" value="PucR C-terminal helix-turn-helix domain"/>
    <property type="match status" value="1"/>
</dbReference>
<gene>
    <name evidence="5" type="ORF">G5C60_04280</name>
</gene>
<organism evidence="5 6">
    <name type="scientific">Streptomyces scabichelini</name>
    <dbReference type="NCBI Taxonomy" id="2711217"/>
    <lineage>
        <taxon>Bacteria</taxon>
        <taxon>Bacillati</taxon>
        <taxon>Actinomycetota</taxon>
        <taxon>Actinomycetes</taxon>
        <taxon>Kitasatosporales</taxon>
        <taxon>Streptomycetaceae</taxon>
        <taxon>Streptomyces</taxon>
    </lineage>
</organism>
<dbReference type="InterPro" id="IPR042070">
    <property type="entry name" value="PucR_C-HTH_sf"/>
</dbReference>
<sequence>MSLTVEGALSLEVFSRVPFTLYAGKENLHRTVRWVHPVEIPDIARFLKGGEMLLTAGLGIDHTASAQRAYVRALAEAGAAVLVIELSGRAYTEMPRVLVHEAARLGLPLVGLDGELPFVEVSAQVHGSLVDHRISELTAYERLNDTFMRLLLAGRDHVAFTQALADEIARPVILEDASRRVVAYSSGTGASDSVVSNWDLHSRVLHARDSHEGPLVASVPLTPSGEGEAPGTAAACTRRAILIRGERWGWLHVIHDSDALSSPAQHAIDRTADAIAISVLSARQVRAQAAQRENALVNRLLLGDISGEAFISRALRLGKDLRGRPLLAICAVKESAPDPEDRTSLVAAFESIALPAVVADIGDHVMAIVGLARAQDEPQVAAHLSGEELRAGVSRSCPPTELSTAIRQARSAASVAATHSGREVVRFDDLGLLRLLVSLSQGPELANYVDDELGPVLRHDADSPHPLLPTLRAFLENDANKSKTADQLYIQRRTLYYRLDRLDALLGRSLDESDVRQSLALALRGLDLLQQGRVRTMKSGS</sequence>
<comment type="similarity">
    <text evidence="1">Belongs to the CdaR family.</text>
</comment>
<dbReference type="Pfam" id="PF07905">
    <property type="entry name" value="PucR"/>
    <property type="match status" value="1"/>
</dbReference>
<dbReference type="Pfam" id="PF17853">
    <property type="entry name" value="GGDEF_2"/>
    <property type="match status" value="1"/>
</dbReference>
<evidence type="ECO:0000259" key="4">
    <source>
        <dbReference type="Pfam" id="PF17853"/>
    </source>
</evidence>
<dbReference type="AlphaFoldDB" id="A0A6G4UYU8"/>
<dbReference type="InterPro" id="IPR009057">
    <property type="entry name" value="Homeodomain-like_sf"/>
</dbReference>
<feature type="domain" description="PucR C-terminal helix-turn-helix" evidence="3">
    <location>
        <begin position="467"/>
        <end position="524"/>
    </location>
</feature>
<proteinExistence type="inferred from homology"/>
<dbReference type="SUPFAM" id="SSF46689">
    <property type="entry name" value="Homeodomain-like"/>
    <property type="match status" value="1"/>
</dbReference>
<dbReference type="RefSeq" id="WP_165254825.1">
    <property type="nucleotide sequence ID" value="NZ_JAAKZY010000008.1"/>
</dbReference>
<dbReference type="Pfam" id="PF13556">
    <property type="entry name" value="HTH_30"/>
    <property type="match status" value="1"/>
</dbReference>
<evidence type="ECO:0000256" key="1">
    <source>
        <dbReference type="ARBA" id="ARBA00006754"/>
    </source>
</evidence>
<reference evidence="5 6" key="1">
    <citation type="submission" date="2020-02" db="EMBL/GenBank/DDBJ databases">
        <title>Whole-genome analyses of novel actinobacteria.</title>
        <authorList>
            <person name="Sahin N."/>
            <person name="Gencbay T."/>
        </authorList>
    </citation>
    <scope>NUCLEOTIDE SEQUENCE [LARGE SCALE GENOMIC DNA]</scope>
    <source>
        <strain evidence="5 6">HC44</strain>
    </source>
</reference>
<feature type="domain" description="Purine catabolism PurC-like" evidence="2">
    <location>
        <begin position="9"/>
        <end position="127"/>
    </location>
</feature>
<dbReference type="Proteomes" id="UP000472335">
    <property type="component" value="Unassembled WGS sequence"/>
</dbReference>
<evidence type="ECO:0000259" key="3">
    <source>
        <dbReference type="Pfam" id="PF13556"/>
    </source>
</evidence>
<name>A0A6G4UYU8_9ACTN</name>
<dbReference type="EMBL" id="JAAKZY010000008">
    <property type="protein sequence ID" value="NGO06906.1"/>
    <property type="molecule type" value="Genomic_DNA"/>
</dbReference>
<keyword evidence="6" id="KW-1185">Reference proteome</keyword>
<dbReference type="InterPro" id="IPR041522">
    <property type="entry name" value="CdaR_GGDEF"/>
</dbReference>
<evidence type="ECO:0000313" key="5">
    <source>
        <dbReference type="EMBL" id="NGO06906.1"/>
    </source>
</evidence>
<accession>A0A6G4UYU8</accession>
<dbReference type="InterPro" id="IPR051448">
    <property type="entry name" value="CdaR-like_regulators"/>
</dbReference>
<dbReference type="PANTHER" id="PTHR33744">
    <property type="entry name" value="CARBOHYDRATE DIACID REGULATOR"/>
    <property type="match status" value="1"/>
</dbReference>
<dbReference type="InterPro" id="IPR012914">
    <property type="entry name" value="PucR_dom"/>
</dbReference>
<dbReference type="PANTHER" id="PTHR33744:SF1">
    <property type="entry name" value="DNA-BINDING TRANSCRIPTIONAL ACTIVATOR ADER"/>
    <property type="match status" value="1"/>
</dbReference>